<dbReference type="Gene3D" id="1.20.5.400">
    <property type="match status" value="1"/>
</dbReference>
<dbReference type="OrthoDB" id="3995094at2759"/>
<gene>
    <name evidence="3" type="ORF">BRENAR_LOCUS378</name>
</gene>
<evidence type="ECO:0000313" key="3">
    <source>
        <dbReference type="EMBL" id="VEU19641.1"/>
    </source>
</evidence>
<reference evidence="3 4" key="1">
    <citation type="submission" date="2018-12" db="EMBL/GenBank/DDBJ databases">
        <authorList>
            <person name="Tiukova I."/>
            <person name="Dainat J."/>
        </authorList>
    </citation>
    <scope>NUCLEOTIDE SEQUENCE [LARGE SCALE GENOMIC DNA]</scope>
</reference>
<organism evidence="3 4">
    <name type="scientific">Brettanomyces naardenensis</name>
    <name type="common">Yeast</name>
    <dbReference type="NCBI Taxonomy" id="13370"/>
    <lineage>
        <taxon>Eukaryota</taxon>
        <taxon>Fungi</taxon>
        <taxon>Dikarya</taxon>
        <taxon>Ascomycota</taxon>
        <taxon>Saccharomycotina</taxon>
        <taxon>Pichiomycetes</taxon>
        <taxon>Pichiales</taxon>
        <taxon>Pichiaceae</taxon>
        <taxon>Brettanomyces</taxon>
    </lineage>
</organism>
<dbReference type="AlphaFoldDB" id="A0A448YFF5"/>
<feature type="compositionally biased region" description="Basic and acidic residues" evidence="2">
    <location>
        <begin position="137"/>
        <end position="149"/>
    </location>
</feature>
<evidence type="ECO:0000256" key="1">
    <source>
        <dbReference type="SAM" id="Coils"/>
    </source>
</evidence>
<keyword evidence="1" id="KW-0175">Coiled coil</keyword>
<protein>
    <submittedName>
        <fullName evidence="3">DEKNAAC100034</fullName>
    </submittedName>
</protein>
<proteinExistence type="predicted"/>
<feature type="coiled-coil region" evidence="1">
    <location>
        <begin position="217"/>
        <end position="251"/>
    </location>
</feature>
<accession>A0A448YFF5</accession>
<name>A0A448YFF5_BRENA</name>
<dbReference type="EMBL" id="CAACVR010000001">
    <property type="protein sequence ID" value="VEU19641.1"/>
    <property type="molecule type" value="Genomic_DNA"/>
</dbReference>
<feature type="region of interest" description="Disordered" evidence="2">
    <location>
        <begin position="137"/>
        <end position="187"/>
    </location>
</feature>
<feature type="compositionally biased region" description="Polar residues" evidence="2">
    <location>
        <begin position="177"/>
        <end position="187"/>
    </location>
</feature>
<evidence type="ECO:0000313" key="4">
    <source>
        <dbReference type="Proteomes" id="UP000290900"/>
    </source>
</evidence>
<keyword evidence="4" id="KW-1185">Reference proteome</keyword>
<dbReference type="Proteomes" id="UP000290900">
    <property type="component" value="Unassembled WGS sequence"/>
</dbReference>
<dbReference type="InParanoid" id="A0A448YFF5"/>
<sequence length="272" mass="30076">MQNLPKEDIAVTMGNSMPMELGQLGPMGPMGPLQALESIDSTDAIPPAVSMAPMTTIPTIIGGAPSMSAMSSSSSTLPMSDSNVGLQIQIEEWDKPVIKNEVGNIINGSLEPSANDELSISDNVISREIGELESGWKRRREDSIGEPCKRTRVSPAVQLQSRSKRQLSSEEHLQVPFSPSLQQPQQRPGNKFLKCFSILRTNYLNLCSTYNGVLVKYNDSQAERAKLKVQNEELKALMDGLLHEVNILRSRERRKKRQSCNGTWTQKLKIDA</sequence>
<evidence type="ECO:0000256" key="2">
    <source>
        <dbReference type="SAM" id="MobiDB-lite"/>
    </source>
</evidence>